<evidence type="ECO:0008006" key="4">
    <source>
        <dbReference type="Google" id="ProtNLM"/>
    </source>
</evidence>
<evidence type="ECO:0000313" key="2">
    <source>
        <dbReference type="EMBL" id="MFC3894006.1"/>
    </source>
</evidence>
<organism evidence="2 3">
    <name type="scientific">Lentzea rhizosphaerae</name>
    <dbReference type="NCBI Taxonomy" id="2041025"/>
    <lineage>
        <taxon>Bacteria</taxon>
        <taxon>Bacillati</taxon>
        <taxon>Actinomycetota</taxon>
        <taxon>Actinomycetes</taxon>
        <taxon>Pseudonocardiales</taxon>
        <taxon>Pseudonocardiaceae</taxon>
        <taxon>Lentzea</taxon>
    </lineage>
</organism>
<feature type="transmembrane region" description="Helical" evidence="1">
    <location>
        <begin position="97"/>
        <end position="114"/>
    </location>
</feature>
<keyword evidence="1" id="KW-0812">Transmembrane</keyword>
<sequence length="131" mass="13637">MPRRLAVLPLVLLTTAAGLDLVHLLTGSAAVAYVTWHLIAAGLLLGIAVTAAQWLDRIFGETVTRASGRDLGAVFVLALFGVSWALRLGQTGWEPTWAAVLAGWVGALSAGVVLQGRSPIQRAQLDGASAQ</sequence>
<keyword evidence="3" id="KW-1185">Reference proteome</keyword>
<protein>
    <recommendedName>
        <fullName evidence="4">DUF2231 domain-containing protein</fullName>
    </recommendedName>
</protein>
<reference evidence="3" key="1">
    <citation type="journal article" date="2019" name="Int. J. Syst. Evol. Microbiol.">
        <title>The Global Catalogue of Microorganisms (GCM) 10K type strain sequencing project: providing services to taxonomists for standard genome sequencing and annotation.</title>
        <authorList>
            <consortium name="The Broad Institute Genomics Platform"/>
            <consortium name="The Broad Institute Genome Sequencing Center for Infectious Disease"/>
            <person name="Wu L."/>
            <person name="Ma J."/>
        </authorList>
    </citation>
    <scope>NUCLEOTIDE SEQUENCE [LARGE SCALE GENOMIC DNA]</scope>
    <source>
        <strain evidence="3">CGMCC 4.7405</strain>
    </source>
</reference>
<accession>A0ABV8BWR8</accession>
<keyword evidence="1" id="KW-0472">Membrane</keyword>
<feature type="transmembrane region" description="Helical" evidence="1">
    <location>
        <begin position="67"/>
        <end position="85"/>
    </location>
</feature>
<proteinExistence type="predicted"/>
<gene>
    <name evidence="2" type="ORF">ACFOWZ_21225</name>
</gene>
<name>A0ABV8BWR8_9PSEU</name>
<dbReference type="RefSeq" id="WP_382374991.1">
    <property type="nucleotide sequence ID" value="NZ_JBHRZI010000015.1"/>
</dbReference>
<evidence type="ECO:0000313" key="3">
    <source>
        <dbReference type="Proteomes" id="UP001595690"/>
    </source>
</evidence>
<dbReference type="Proteomes" id="UP001595690">
    <property type="component" value="Unassembled WGS sequence"/>
</dbReference>
<keyword evidence="1" id="KW-1133">Transmembrane helix</keyword>
<feature type="transmembrane region" description="Helical" evidence="1">
    <location>
        <begin position="34"/>
        <end position="55"/>
    </location>
</feature>
<comment type="caution">
    <text evidence="2">The sequence shown here is derived from an EMBL/GenBank/DDBJ whole genome shotgun (WGS) entry which is preliminary data.</text>
</comment>
<evidence type="ECO:0000256" key="1">
    <source>
        <dbReference type="SAM" id="Phobius"/>
    </source>
</evidence>
<dbReference type="EMBL" id="JBHRZI010000015">
    <property type="protein sequence ID" value="MFC3894006.1"/>
    <property type="molecule type" value="Genomic_DNA"/>
</dbReference>